<accession>A0ABM8ZPE6</accession>
<protein>
    <recommendedName>
        <fullName evidence="3">Phage baseplate protein</fullName>
    </recommendedName>
</protein>
<evidence type="ECO:0000313" key="1">
    <source>
        <dbReference type="EMBL" id="CAH0531155.1"/>
    </source>
</evidence>
<comment type="caution">
    <text evidence="1">The sequence shown here is derived from an EMBL/GenBank/DDBJ whole genome shotgun (WGS) entry which is preliminary data.</text>
</comment>
<dbReference type="SUPFAM" id="SSF160719">
    <property type="entry name" value="gpW/gp25-like"/>
    <property type="match status" value="1"/>
</dbReference>
<dbReference type="Proteomes" id="UP000838160">
    <property type="component" value="Unassembled WGS sequence"/>
</dbReference>
<gene>
    <name evidence="1" type="ORF">VHP8226_04128</name>
</gene>
<dbReference type="Gene3D" id="3.10.450.40">
    <property type="match status" value="1"/>
</dbReference>
<dbReference type="EMBL" id="CAKLCM010000004">
    <property type="protein sequence ID" value="CAH0531155.1"/>
    <property type="molecule type" value="Genomic_DNA"/>
</dbReference>
<keyword evidence="2" id="KW-1185">Reference proteome</keyword>
<organism evidence="1 2">
    <name type="scientific">Vibrio hippocampi</name>
    <dbReference type="NCBI Taxonomy" id="654686"/>
    <lineage>
        <taxon>Bacteria</taxon>
        <taxon>Pseudomonadati</taxon>
        <taxon>Pseudomonadota</taxon>
        <taxon>Gammaproteobacteria</taxon>
        <taxon>Vibrionales</taxon>
        <taxon>Vibrionaceae</taxon>
        <taxon>Vibrio</taxon>
    </lineage>
</organism>
<evidence type="ECO:0000313" key="2">
    <source>
        <dbReference type="Proteomes" id="UP000838160"/>
    </source>
</evidence>
<name>A0ABM8ZPE6_9VIBR</name>
<proteinExistence type="predicted"/>
<evidence type="ECO:0008006" key="3">
    <source>
        <dbReference type="Google" id="ProtNLM"/>
    </source>
</evidence>
<sequence length="121" mass="13318">MKQGTDALTGKTIGGLDYLRQRLTDAFNTPLGSLVGAREYGSRLHEVVDRNLDQSFEMLCYVRVSEAIANPHNGLEDFRLSEMKATPVGDGQIELDLEGVLTYNGEPVTLEGILFDGQRSN</sequence>
<reference evidence="1" key="1">
    <citation type="submission" date="2021-12" db="EMBL/GenBank/DDBJ databases">
        <authorList>
            <person name="Rodrigo-Torres L."/>
            <person name="Arahal R. D."/>
            <person name="Lucena T."/>
        </authorList>
    </citation>
    <scope>NUCLEOTIDE SEQUENCE</scope>
    <source>
        <strain evidence="1">CECT 8226</strain>
    </source>
</reference>
<dbReference type="RefSeq" id="WP_237487192.1">
    <property type="nucleotide sequence ID" value="NZ_CAKLCM010000004.1"/>
</dbReference>